<organism evidence="4">
    <name type="scientific">Compsopogon caeruleus</name>
    <dbReference type="NCBI Taxonomy" id="31354"/>
    <lineage>
        <taxon>Eukaryota</taxon>
        <taxon>Rhodophyta</taxon>
        <taxon>Compsopogonophyceae</taxon>
        <taxon>Compsopogonales</taxon>
        <taxon>Compsopogonaceae</taxon>
        <taxon>Compsopogon</taxon>
    </lineage>
</organism>
<dbReference type="InterPro" id="IPR038538">
    <property type="entry name" value="MTERF_sf"/>
</dbReference>
<feature type="region of interest" description="Disordered" evidence="3">
    <location>
        <begin position="517"/>
        <end position="552"/>
    </location>
</feature>
<evidence type="ECO:0000256" key="2">
    <source>
        <dbReference type="ARBA" id="ARBA00022946"/>
    </source>
</evidence>
<keyword evidence="2" id="KW-0809">Transit peptide</keyword>
<dbReference type="GO" id="GO:0003676">
    <property type="term" value="F:nucleic acid binding"/>
    <property type="evidence" value="ECO:0007669"/>
    <property type="project" value="InterPro"/>
</dbReference>
<dbReference type="Gene3D" id="1.25.70.10">
    <property type="entry name" value="Transcription termination factor 3, mitochondrial"/>
    <property type="match status" value="2"/>
</dbReference>
<comment type="similarity">
    <text evidence="1">Belongs to the mTERF family.</text>
</comment>
<dbReference type="PANTHER" id="PTHR13068">
    <property type="entry name" value="CGI-12 PROTEIN-RELATED"/>
    <property type="match status" value="1"/>
</dbReference>
<dbReference type="Pfam" id="PF02536">
    <property type="entry name" value="mTERF"/>
    <property type="match status" value="2"/>
</dbReference>
<evidence type="ECO:0000256" key="3">
    <source>
        <dbReference type="SAM" id="MobiDB-lite"/>
    </source>
</evidence>
<evidence type="ECO:0008006" key="5">
    <source>
        <dbReference type="Google" id="ProtNLM"/>
    </source>
</evidence>
<evidence type="ECO:0000313" key="4">
    <source>
        <dbReference type="EMBL" id="CAD9233530.1"/>
    </source>
</evidence>
<dbReference type="AlphaFoldDB" id="A0A7S1TEJ5"/>
<gene>
    <name evidence="4" type="ORF">CCAE0312_LOCUS5616</name>
</gene>
<accession>A0A7S1TEJ5</accession>
<proteinExistence type="inferred from homology"/>
<protein>
    <recommendedName>
        <fullName evidence="5">mTERF domain-containing protein, mitochondrial</fullName>
    </recommendedName>
</protein>
<feature type="compositionally biased region" description="Low complexity" evidence="3">
    <location>
        <begin position="535"/>
        <end position="546"/>
    </location>
</feature>
<evidence type="ECO:0000256" key="1">
    <source>
        <dbReference type="ARBA" id="ARBA00007692"/>
    </source>
</evidence>
<sequence>MSSARRVEDAWSPGLGWVVGGSRSVGVVENTEMGRWRGIHGGRGVGRRGWLRTGGHLRWELPRQLRNRKIARLNGNPEQLTPKVVTGNGSTQPSGTAVEVAADIVDELNEMKRVLRDTLGKFNGDKVFRAVLQTNRMSSEWSNVMFLLSKRCKMRRTTLTGLLRRNPEILALSAEHNVSPVISFLKDQVGLKGNALSHVIGRNPKLLELEVIDESAPARQLIIKLSDEYGISREELAYMTMKWSSLLCISPEQIDRIFSCLSDDVVGLTMRNFKSLIRRCPAVMGFDIDKQMRPVIQFLSRVGFRPVRAAIQIHPQLFGCNVQSQLYRVYEYILSLGIEEDEFGVVFARYPMVLTASIEETIDPIAQYMKRIGLTHREVRKIVRSFPNVLLVNMEDDVLPKEEFFVGKGMASMRRLISRLPAVLTFDLRTDIVPKYNYLERILGLSTFELLRFPAYLQYSLEERIWPRTSFVRFRGLRIQDIGLNNILAPTDEEFCARTVRVPAQDYQNFLALLPPVKGSQPSGIDLPPKRRPGSKVVKSPSLSSPHDVEES</sequence>
<dbReference type="SMART" id="SM00733">
    <property type="entry name" value="Mterf"/>
    <property type="match status" value="7"/>
</dbReference>
<reference evidence="4" key="1">
    <citation type="submission" date="2021-01" db="EMBL/GenBank/DDBJ databases">
        <authorList>
            <person name="Corre E."/>
            <person name="Pelletier E."/>
            <person name="Niang G."/>
            <person name="Scheremetjew M."/>
            <person name="Finn R."/>
            <person name="Kale V."/>
            <person name="Holt S."/>
            <person name="Cochrane G."/>
            <person name="Meng A."/>
            <person name="Brown T."/>
            <person name="Cohen L."/>
        </authorList>
    </citation>
    <scope>NUCLEOTIDE SEQUENCE</scope>
    <source>
        <strain evidence="4">SAG 36.94</strain>
    </source>
</reference>
<name>A0A7S1TEJ5_9RHOD</name>
<dbReference type="EMBL" id="HBGH01010201">
    <property type="protein sequence ID" value="CAD9233530.1"/>
    <property type="molecule type" value="Transcribed_RNA"/>
</dbReference>
<dbReference type="InterPro" id="IPR003690">
    <property type="entry name" value="MTERF"/>
</dbReference>
<dbReference type="PANTHER" id="PTHR13068:SF151">
    <property type="entry name" value="TRANSCRIPTION TERMINATION FACTOR MTERF9, CHLOROPLASTIC"/>
    <property type="match status" value="1"/>
</dbReference>